<reference evidence="3" key="1">
    <citation type="submission" date="2023-11" db="EMBL/GenBank/DDBJ databases">
        <authorList>
            <person name="De Vega J J."/>
            <person name="De Vega J J."/>
        </authorList>
    </citation>
    <scope>NUCLEOTIDE SEQUENCE</scope>
</reference>
<keyword evidence="1" id="KW-0472">Membrane</keyword>
<dbReference type="EMBL" id="CAVNYO010000434">
    <property type="protein sequence ID" value="CAK5279205.1"/>
    <property type="molecule type" value="Genomic_DNA"/>
</dbReference>
<protein>
    <recommendedName>
        <fullName evidence="2">DUF6534 domain-containing protein</fullName>
    </recommendedName>
</protein>
<keyword evidence="4" id="KW-1185">Reference proteome</keyword>
<gene>
    <name evidence="3" type="ORF">MYCIT1_LOCUS29067</name>
</gene>
<feature type="transmembrane region" description="Helical" evidence="1">
    <location>
        <begin position="6"/>
        <end position="33"/>
    </location>
</feature>
<feature type="transmembrane region" description="Helical" evidence="1">
    <location>
        <begin position="213"/>
        <end position="234"/>
    </location>
</feature>
<sequence>MSGTIPLYVGTLFNCTLFGVLLVQICIYFLAAFPHDRRRDKRWCGPSLQSKSFRQLATSKTRAGIRTRMGDPSELNKVGMVWFNVPLLGSIVAAVGQTFFAYRIYIIGKSWYLPAFSHLYVKCLSTRAPLSSIISSLAGSMWCWYLDWCDHRRAGHILQPPIQLLQSTCCVAYPDRRERYRYRCRDVLLSAQSTRAGLLARHGKHALARVMKVTTITGLVCAVLALADLTIFAVFPQASFHLGLCMGLSKVYSNSILVILNSRARISLRRDEAPSEVSGLNFRLTGLKTGGGADTGFETRQSTDM</sequence>
<keyword evidence="1" id="KW-1133">Transmembrane helix</keyword>
<keyword evidence="1" id="KW-0812">Transmembrane</keyword>
<comment type="caution">
    <text evidence="3">The sequence shown here is derived from an EMBL/GenBank/DDBJ whole genome shotgun (WGS) entry which is preliminary data.</text>
</comment>
<name>A0AAD2Q5W5_9AGAR</name>
<feature type="transmembrane region" description="Helical" evidence="1">
    <location>
        <begin position="128"/>
        <end position="146"/>
    </location>
</feature>
<evidence type="ECO:0000259" key="2">
    <source>
        <dbReference type="Pfam" id="PF20152"/>
    </source>
</evidence>
<dbReference type="AlphaFoldDB" id="A0AAD2Q5W5"/>
<evidence type="ECO:0000256" key="1">
    <source>
        <dbReference type="SAM" id="Phobius"/>
    </source>
</evidence>
<organism evidence="3 4">
    <name type="scientific">Mycena citricolor</name>
    <dbReference type="NCBI Taxonomy" id="2018698"/>
    <lineage>
        <taxon>Eukaryota</taxon>
        <taxon>Fungi</taxon>
        <taxon>Dikarya</taxon>
        <taxon>Basidiomycota</taxon>
        <taxon>Agaricomycotina</taxon>
        <taxon>Agaricomycetes</taxon>
        <taxon>Agaricomycetidae</taxon>
        <taxon>Agaricales</taxon>
        <taxon>Marasmiineae</taxon>
        <taxon>Mycenaceae</taxon>
        <taxon>Mycena</taxon>
    </lineage>
</organism>
<evidence type="ECO:0000313" key="4">
    <source>
        <dbReference type="Proteomes" id="UP001295794"/>
    </source>
</evidence>
<proteinExistence type="predicted"/>
<dbReference type="Proteomes" id="UP001295794">
    <property type="component" value="Unassembled WGS sequence"/>
</dbReference>
<accession>A0AAD2Q5W5</accession>
<dbReference type="Pfam" id="PF20152">
    <property type="entry name" value="DUF6534"/>
    <property type="match status" value="1"/>
</dbReference>
<feature type="transmembrane region" description="Helical" evidence="1">
    <location>
        <begin position="81"/>
        <end position="108"/>
    </location>
</feature>
<dbReference type="PANTHER" id="PTHR40465:SF1">
    <property type="entry name" value="DUF6534 DOMAIN-CONTAINING PROTEIN"/>
    <property type="match status" value="1"/>
</dbReference>
<feature type="domain" description="DUF6534" evidence="2">
    <location>
        <begin position="201"/>
        <end position="264"/>
    </location>
</feature>
<dbReference type="PANTHER" id="PTHR40465">
    <property type="entry name" value="CHROMOSOME 1, WHOLE GENOME SHOTGUN SEQUENCE"/>
    <property type="match status" value="1"/>
</dbReference>
<dbReference type="InterPro" id="IPR045339">
    <property type="entry name" value="DUF6534"/>
</dbReference>
<feature type="transmembrane region" description="Helical" evidence="1">
    <location>
        <begin position="240"/>
        <end position="260"/>
    </location>
</feature>
<evidence type="ECO:0000313" key="3">
    <source>
        <dbReference type="EMBL" id="CAK5279205.1"/>
    </source>
</evidence>